<keyword evidence="4" id="KW-1185">Reference proteome</keyword>
<protein>
    <recommendedName>
        <fullName evidence="2">Multiple myeloma tumor-associated protein 2-like N-terminal domain-containing protein</fullName>
    </recommendedName>
</protein>
<dbReference type="Pfam" id="PF10159">
    <property type="entry name" value="MMtag"/>
    <property type="match status" value="1"/>
</dbReference>
<dbReference type="PANTHER" id="PTHR14580">
    <property type="entry name" value="MULTIPLE MYELOMA TUMOR-ASSOCIATED PROTEIN 2 FAMILY MEMBER"/>
    <property type="match status" value="1"/>
</dbReference>
<feature type="region of interest" description="Disordered" evidence="1">
    <location>
        <begin position="56"/>
        <end position="80"/>
    </location>
</feature>
<feature type="compositionally biased region" description="Basic residues" evidence="1">
    <location>
        <begin position="264"/>
        <end position="274"/>
    </location>
</feature>
<feature type="compositionally biased region" description="Basic residues" evidence="1">
    <location>
        <begin position="228"/>
        <end position="238"/>
    </location>
</feature>
<proteinExistence type="predicted"/>
<organism evidence="3 4">
    <name type="scientific">Coniochaeta pulveracea</name>
    <dbReference type="NCBI Taxonomy" id="177199"/>
    <lineage>
        <taxon>Eukaryota</taxon>
        <taxon>Fungi</taxon>
        <taxon>Dikarya</taxon>
        <taxon>Ascomycota</taxon>
        <taxon>Pezizomycotina</taxon>
        <taxon>Sordariomycetes</taxon>
        <taxon>Sordariomycetidae</taxon>
        <taxon>Coniochaetales</taxon>
        <taxon>Coniochaetaceae</taxon>
        <taxon>Coniochaeta</taxon>
    </lineage>
</organism>
<feature type="compositionally biased region" description="Basic and acidic residues" evidence="1">
    <location>
        <begin position="68"/>
        <end position="80"/>
    </location>
</feature>
<accession>A0A420YDC9</accession>
<evidence type="ECO:0000256" key="1">
    <source>
        <dbReference type="SAM" id="MobiDB-lite"/>
    </source>
</evidence>
<feature type="compositionally biased region" description="Basic residues" evidence="1">
    <location>
        <begin position="144"/>
        <end position="165"/>
    </location>
</feature>
<dbReference type="AlphaFoldDB" id="A0A420YDC9"/>
<dbReference type="PANTHER" id="PTHR14580:SF0">
    <property type="entry name" value="MULTIPLE MYELOMA TUMOR-ASSOCIATED PROTEIN 2"/>
    <property type="match status" value="1"/>
</dbReference>
<feature type="region of interest" description="Disordered" evidence="1">
    <location>
        <begin position="93"/>
        <end position="274"/>
    </location>
</feature>
<evidence type="ECO:0000313" key="3">
    <source>
        <dbReference type="EMBL" id="RKU45915.1"/>
    </source>
</evidence>
<feature type="domain" description="Multiple myeloma tumor-associated protein 2-like N-terminal" evidence="2">
    <location>
        <begin position="11"/>
        <end position="95"/>
    </location>
</feature>
<dbReference type="EMBL" id="QVQW01000017">
    <property type="protein sequence ID" value="RKU45915.1"/>
    <property type="molecule type" value="Genomic_DNA"/>
</dbReference>
<dbReference type="InterPro" id="IPR019315">
    <property type="entry name" value="MMTA2_N"/>
</dbReference>
<feature type="compositionally biased region" description="Basic and acidic residues" evidence="1">
    <location>
        <begin position="181"/>
        <end position="227"/>
    </location>
</feature>
<feature type="compositionally biased region" description="Basic and acidic residues" evidence="1">
    <location>
        <begin position="166"/>
        <end position="175"/>
    </location>
</feature>
<dbReference type="Proteomes" id="UP000275385">
    <property type="component" value="Unassembled WGS sequence"/>
</dbReference>
<comment type="caution">
    <text evidence="3">The sequence shown here is derived from an EMBL/GenBank/DDBJ whole genome shotgun (WGS) entry which is preliminary data.</text>
</comment>
<feature type="compositionally biased region" description="Basic and acidic residues" evidence="1">
    <location>
        <begin position="111"/>
        <end position="143"/>
    </location>
</feature>
<reference evidence="3 4" key="1">
    <citation type="submission" date="2018-08" db="EMBL/GenBank/DDBJ databases">
        <title>Draft genome of the lignicolous fungus Coniochaeta pulveracea.</title>
        <authorList>
            <person name="Borstlap C.J."/>
            <person name="De Witt R.N."/>
            <person name="Botha A."/>
            <person name="Volschenk H."/>
        </authorList>
    </citation>
    <scope>NUCLEOTIDE SEQUENCE [LARGE SCALE GENOMIC DNA]</scope>
    <source>
        <strain evidence="3 4">CAB683</strain>
    </source>
</reference>
<evidence type="ECO:0000313" key="4">
    <source>
        <dbReference type="Proteomes" id="UP000275385"/>
    </source>
</evidence>
<sequence>MDLLSTIRKSGSRGGVNFNWDDVATSQHRENYLGHSLKAPVGRWAQGRDLTWYAKADGAGADPNETEDERKARERRDEIRRIKEAEEDAIAKALGLPPKVRDTTGANAIEVPERKKEDGEMVKAKKFLERKKKEDGQDGSLREGRRHHDRSYDGHRRRRRSRSRSRTRDREPRTEHRSRRDRSTEISHRHARDTVEKHRPRSRDADRDDESNKRDRQHRRDPSSDRRHASRSRSPHSSRRGDKDRESHRSRHRNRSRDRDHASHRNKHRSRSPR</sequence>
<evidence type="ECO:0000259" key="2">
    <source>
        <dbReference type="Pfam" id="PF10159"/>
    </source>
</evidence>
<dbReference type="InterPro" id="IPR039207">
    <property type="entry name" value="MMTAG2-like"/>
</dbReference>
<dbReference type="OrthoDB" id="5390672at2759"/>
<name>A0A420YDC9_9PEZI</name>
<gene>
    <name evidence="3" type="ORF">DL546_001447</name>
</gene>